<dbReference type="InterPro" id="IPR017853">
    <property type="entry name" value="GH"/>
</dbReference>
<gene>
    <name evidence="3" type="ORF">HNQ88_000406</name>
</gene>
<feature type="transmembrane region" description="Helical" evidence="1">
    <location>
        <begin position="602"/>
        <end position="624"/>
    </location>
</feature>
<evidence type="ECO:0000259" key="2">
    <source>
        <dbReference type="PROSITE" id="PS51910"/>
    </source>
</evidence>
<accession>A0AAE4BR63</accession>
<dbReference type="InterPro" id="IPR029070">
    <property type="entry name" value="Chitinase_insertion_sf"/>
</dbReference>
<dbReference type="GO" id="GO:0005975">
    <property type="term" value="P:carbohydrate metabolic process"/>
    <property type="evidence" value="ECO:0007669"/>
    <property type="project" value="InterPro"/>
</dbReference>
<keyword evidence="4" id="KW-1185">Reference proteome</keyword>
<feature type="domain" description="GH18" evidence="2">
    <location>
        <begin position="209"/>
        <end position="534"/>
    </location>
</feature>
<dbReference type="InterPro" id="IPR011583">
    <property type="entry name" value="Chitinase_II/V-like_cat"/>
</dbReference>
<evidence type="ECO:0000313" key="4">
    <source>
        <dbReference type="Proteomes" id="UP001185092"/>
    </source>
</evidence>
<dbReference type="Proteomes" id="UP001185092">
    <property type="component" value="Unassembled WGS sequence"/>
</dbReference>
<evidence type="ECO:0000256" key="1">
    <source>
        <dbReference type="SAM" id="Phobius"/>
    </source>
</evidence>
<proteinExistence type="predicted"/>
<dbReference type="InterPro" id="IPR001223">
    <property type="entry name" value="Glyco_hydro18_cat"/>
</dbReference>
<dbReference type="Pfam" id="PF00704">
    <property type="entry name" value="Glyco_hydro_18"/>
    <property type="match status" value="1"/>
</dbReference>
<name>A0AAE4BR63_9BACT</name>
<dbReference type="GO" id="GO:0008061">
    <property type="term" value="F:chitin binding"/>
    <property type="evidence" value="ECO:0007669"/>
    <property type="project" value="InterPro"/>
</dbReference>
<comment type="caution">
    <text evidence="3">The sequence shown here is derived from an EMBL/GenBank/DDBJ whole genome shotgun (WGS) entry which is preliminary data.</text>
</comment>
<dbReference type="Gene3D" id="3.10.50.10">
    <property type="match status" value="1"/>
</dbReference>
<evidence type="ECO:0000313" key="3">
    <source>
        <dbReference type="EMBL" id="MDR6237430.1"/>
    </source>
</evidence>
<dbReference type="EMBL" id="JAVDQD010000001">
    <property type="protein sequence ID" value="MDR6237430.1"/>
    <property type="molecule type" value="Genomic_DNA"/>
</dbReference>
<organism evidence="3 4">
    <name type="scientific">Aureibacter tunicatorum</name>
    <dbReference type="NCBI Taxonomy" id="866807"/>
    <lineage>
        <taxon>Bacteria</taxon>
        <taxon>Pseudomonadati</taxon>
        <taxon>Bacteroidota</taxon>
        <taxon>Cytophagia</taxon>
        <taxon>Cytophagales</taxon>
        <taxon>Persicobacteraceae</taxon>
        <taxon>Aureibacter</taxon>
    </lineage>
</organism>
<dbReference type="AlphaFoldDB" id="A0AAE4BR63"/>
<dbReference type="PANTHER" id="PTHR46066">
    <property type="entry name" value="CHITINASE DOMAIN-CONTAINING PROTEIN 1 FAMILY MEMBER"/>
    <property type="match status" value="1"/>
</dbReference>
<keyword evidence="1" id="KW-1133">Transmembrane helix</keyword>
<dbReference type="SMART" id="SM00636">
    <property type="entry name" value="Glyco_18"/>
    <property type="match status" value="1"/>
</dbReference>
<keyword evidence="1" id="KW-0812">Transmembrane</keyword>
<feature type="transmembrane region" description="Helical" evidence="1">
    <location>
        <begin position="57"/>
        <end position="77"/>
    </location>
</feature>
<dbReference type="PANTHER" id="PTHR46066:SF2">
    <property type="entry name" value="CHITINASE DOMAIN-CONTAINING PROTEIN 1"/>
    <property type="match status" value="1"/>
</dbReference>
<protein>
    <submittedName>
        <fullName evidence="3">Spore germination protein YaaH</fullName>
    </submittedName>
</protein>
<dbReference type="SUPFAM" id="SSF51445">
    <property type="entry name" value="(Trans)glycosidases"/>
    <property type="match status" value="1"/>
</dbReference>
<dbReference type="PROSITE" id="PS51910">
    <property type="entry name" value="GH18_2"/>
    <property type="match status" value="1"/>
</dbReference>
<reference evidence="3" key="1">
    <citation type="submission" date="2023-07" db="EMBL/GenBank/DDBJ databases">
        <title>Genomic Encyclopedia of Type Strains, Phase IV (KMG-IV): sequencing the most valuable type-strain genomes for metagenomic binning, comparative biology and taxonomic classification.</title>
        <authorList>
            <person name="Goeker M."/>
        </authorList>
    </citation>
    <scope>NUCLEOTIDE SEQUENCE</scope>
    <source>
        <strain evidence="3">DSM 26174</strain>
    </source>
</reference>
<sequence length="662" mass="75928">MKFESNNSFIKVLCDPTMHTKTATTTKKLTLTRQNYIVRKIFISYFQKAKHFDACKFSGVFALFFALLLANPFGAIGQNANNEGKEPSQIVRKLNEIVDSKNQNKVLTDSLTQIKAEAVKAKDSLSQELAQKDSILQEYIREDSIFENTDAKSLAVMEDTSAFINRNQEIKQNTPKKYKRLKGEFAWDEQNAITEINAYKKLHELDSNFRVFGWHPYWMGSAYKSYNFSLLSTVAYFSYEVNPHNGDYKSIHDWEETNLVDSAHMYGTKVLLSATLFGKKDNHLFLKNIKAQKRFISQIGSLIMLKEADGVNIDFEGIGSQDSRRLTNFLIDLSTSIKKLNKDFSVTVALPAVDQHHVFDVKRLNEYIDLFIIMGYEYHGSTSGVAGPVSPIESGNTWWPFNLNTSVDEFLSKGIVPKKLLMGLPYYGSEWITSDLQFPSKVERFVKNPTYRELKRKFGTESCCVEEVSKSRFHAFRGPNNEYHQVWYEDSAALAFKYDWIKQKEIGGIGIWALGYDNGHDELWKLLAEKFAVKEEEKKAVALSMLGRIRSRIYYFALMVIRNPKSLLTNPRPLFFLTASVFGFSLMGLSMLLIWGHRFGKFINFSFKGITITLFIIMAILLLLNMDYLDVTKTLYLIGGIVLGMILLLIIGYRFVRERDLP</sequence>
<feature type="transmembrane region" description="Helical" evidence="1">
    <location>
        <begin position="636"/>
        <end position="656"/>
    </location>
</feature>
<keyword evidence="1" id="KW-0472">Membrane</keyword>
<feature type="transmembrane region" description="Helical" evidence="1">
    <location>
        <begin position="574"/>
        <end position="595"/>
    </location>
</feature>
<dbReference type="Gene3D" id="3.20.20.80">
    <property type="entry name" value="Glycosidases"/>
    <property type="match status" value="1"/>
</dbReference>
<dbReference type="RefSeq" id="WP_309936895.1">
    <property type="nucleotide sequence ID" value="NZ_AP025305.1"/>
</dbReference>